<comment type="subcellular location">
    <subcellularLocation>
        <location evidence="7">Cell membrane</location>
        <topology evidence="7">Multi-pass membrane protein</topology>
    </subcellularLocation>
    <subcellularLocation>
        <location evidence="1">Membrane</location>
        <topology evidence="1">Multi-pass membrane protein</topology>
    </subcellularLocation>
</comment>
<dbReference type="PROSITE" id="PS01348">
    <property type="entry name" value="MRAY_2"/>
    <property type="match status" value="1"/>
</dbReference>
<evidence type="ECO:0000256" key="1">
    <source>
        <dbReference type="ARBA" id="ARBA00004141"/>
    </source>
</evidence>
<feature type="transmembrane region" description="Helical" evidence="7">
    <location>
        <begin position="163"/>
        <end position="182"/>
    </location>
</feature>
<dbReference type="GO" id="GO:0051992">
    <property type="term" value="F:UDP-N-acetylmuramoyl-L-alanyl-D-glutamyl-meso-2,6-diaminopimelyl-D-alanyl-D-alanine:undecaprenyl-phosphate transferase activity"/>
    <property type="evidence" value="ECO:0007669"/>
    <property type="project" value="RHEA"/>
</dbReference>
<feature type="transmembrane region" description="Helical" evidence="7">
    <location>
        <begin position="124"/>
        <end position="143"/>
    </location>
</feature>
<feature type="transmembrane region" description="Helical" evidence="7">
    <location>
        <begin position="322"/>
        <end position="339"/>
    </location>
</feature>
<evidence type="ECO:0000256" key="2">
    <source>
        <dbReference type="ARBA" id="ARBA00005583"/>
    </source>
</evidence>
<evidence type="ECO:0000256" key="6">
    <source>
        <dbReference type="ARBA" id="ARBA00023136"/>
    </source>
</evidence>
<dbReference type="PANTHER" id="PTHR22926">
    <property type="entry name" value="PHOSPHO-N-ACETYLMURAMOYL-PENTAPEPTIDE-TRANSFERASE"/>
    <property type="match status" value="1"/>
</dbReference>
<dbReference type="GO" id="GO:0051301">
    <property type="term" value="P:cell division"/>
    <property type="evidence" value="ECO:0007669"/>
    <property type="project" value="UniProtKB-KW"/>
</dbReference>
<dbReference type="GO" id="GO:0009252">
    <property type="term" value="P:peptidoglycan biosynthetic process"/>
    <property type="evidence" value="ECO:0007669"/>
    <property type="project" value="UniProtKB-UniRule"/>
</dbReference>
<protein>
    <recommendedName>
        <fullName evidence="7 8">Phospho-N-acetylmuramoyl-pentapeptide-transferase</fullName>
        <ecNumber evidence="7 8">2.7.8.13</ecNumber>
    </recommendedName>
    <alternativeName>
        <fullName evidence="7">UDP-MurNAc-pentapeptide phosphotransferase</fullName>
    </alternativeName>
</protein>
<reference evidence="11" key="1">
    <citation type="submission" date="2017-09" db="EMBL/GenBank/DDBJ databases">
        <title>Depth-based differentiation of microbial function through sediment-hosted aquifers and enrichment of novel symbionts in the deep terrestrial subsurface.</title>
        <authorList>
            <person name="Probst A.J."/>
            <person name="Ladd B."/>
            <person name="Jarett J.K."/>
            <person name="Geller-Mcgrath D.E."/>
            <person name="Sieber C.M.K."/>
            <person name="Emerson J.B."/>
            <person name="Anantharaman K."/>
            <person name="Thomas B.C."/>
            <person name="Malmstrom R."/>
            <person name="Stieglmeier M."/>
            <person name="Klingl A."/>
            <person name="Woyke T."/>
            <person name="Ryan C.M."/>
            <person name="Banfield J.F."/>
        </authorList>
    </citation>
    <scope>NUCLEOTIDE SEQUENCE [LARGE SCALE GENOMIC DNA]</scope>
</reference>
<dbReference type="GO" id="GO:0008360">
    <property type="term" value="P:regulation of cell shape"/>
    <property type="evidence" value="ECO:0007669"/>
    <property type="project" value="UniProtKB-KW"/>
</dbReference>
<dbReference type="GO" id="GO:0046872">
    <property type="term" value="F:metal ion binding"/>
    <property type="evidence" value="ECO:0007669"/>
    <property type="project" value="UniProtKB-KW"/>
</dbReference>
<keyword evidence="7" id="KW-1003">Cell membrane</keyword>
<comment type="caution">
    <text evidence="10">The sequence shown here is derived from an EMBL/GenBank/DDBJ whole genome shotgun (WGS) entry which is preliminary data.</text>
</comment>
<feature type="transmembrane region" description="Helical" evidence="7">
    <location>
        <begin position="194"/>
        <end position="213"/>
    </location>
</feature>
<evidence type="ECO:0000256" key="4">
    <source>
        <dbReference type="ARBA" id="ARBA00022692"/>
    </source>
</evidence>
<gene>
    <name evidence="7 10" type="primary">mraY</name>
    <name evidence="10" type="ORF">COT91_02545</name>
</gene>
<evidence type="ECO:0000313" key="11">
    <source>
        <dbReference type="Proteomes" id="UP000230557"/>
    </source>
</evidence>
<dbReference type="EMBL" id="PFAJ01000035">
    <property type="protein sequence ID" value="PIR97229.1"/>
    <property type="molecule type" value="Genomic_DNA"/>
</dbReference>
<dbReference type="InterPro" id="IPR000715">
    <property type="entry name" value="Glycosyl_transferase_4"/>
</dbReference>
<feature type="transmembrane region" description="Helical" evidence="7">
    <location>
        <begin position="219"/>
        <end position="236"/>
    </location>
</feature>
<dbReference type="HAMAP" id="MF_00038">
    <property type="entry name" value="MraY"/>
    <property type="match status" value="1"/>
</dbReference>
<dbReference type="AlphaFoldDB" id="A0A2H0VFU4"/>
<keyword evidence="7" id="KW-0961">Cell wall biogenesis/degradation</keyword>
<evidence type="ECO:0000256" key="9">
    <source>
        <dbReference type="PIRSR" id="PIRSR600715-1"/>
    </source>
</evidence>
<comment type="cofactor">
    <cofactor evidence="7 9">
        <name>Mg(2+)</name>
        <dbReference type="ChEBI" id="CHEBI:18420"/>
    </cofactor>
</comment>
<sequence length="340" mass="37350">MLENTPQLIKLFSLTTASFLVAMVLTPILTHYLYKYKLSQKIRVCAWDGTPATNFLKFHKKKEGTPSMGGLLIWVTAAVLTLFLNLSRSQTWLPVFVLVTTGSLGLFDDFLNVKGIGAVRGLSVKLKFVFQFLIASLGAWWFFFKLDFSSITIPGGDWIGLSSSWDIGWLYIPLFILVVVFITNAVNITDGLDGLAGGTLAASFGAVAIIAWVQGQFGIGIFAGTIVGALLAFLWFNIHPARFFMGDTGSFALGSTLAVIAFLTNSVLLLPVYGFIFIVEALSSLAQRFSKKYFKKKIFKIAPLHHHFEALGWPETKITMRFWIIGVVTAVVGVVLSVVS</sequence>
<comment type="function">
    <text evidence="7">Catalyzes the initial step of the lipid cycle reactions in the biosynthesis of the cell wall peptidoglycan: transfers peptidoglycan precursor phospho-MurNAc-pentapeptide from UDP-MurNAc-pentapeptide onto the lipid carrier undecaprenyl phosphate, yielding undecaprenyl-pyrophosphoryl-MurNAc-pentapeptide, known as lipid I.</text>
</comment>
<feature type="transmembrane region" description="Helical" evidence="7">
    <location>
        <begin position="268"/>
        <end position="286"/>
    </location>
</feature>
<keyword evidence="7 9" id="KW-0460">Magnesium</keyword>
<evidence type="ECO:0000256" key="5">
    <source>
        <dbReference type="ARBA" id="ARBA00022989"/>
    </source>
</evidence>
<comment type="similarity">
    <text evidence="2 7">Belongs to the glycosyltransferase 4 family. MraY subfamily.</text>
</comment>
<keyword evidence="7" id="KW-0573">Peptidoglycan synthesis</keyword>
<organism evidence="10 11">
    <name type="scientific">Candidatus Doudnabacteria bacterium CG10_big_fil_rev_8_21_14_0_10_41_10</name>
    <dbReference type="NCBI Taxonomy" id="1974551"/>
    <lineage>
        <taxon>Bacteria</taxon>
        <taxon>Candidatus Doudnaibacteriota</taxon>
    </lineage>
</organism>
<dbReference type="CDD" id="cd06852">
    <property type="entry name" value="GT_MraY"/>
    <property type="match status" value="1"/>
</dbReference>
<dbReference type="GO" id="GO:0071555">
    <property type="term" value="P:cell wall organization"/>
    <property type="evidence" value="ECO:0007669"/>
    <property type="project" value="UniProtKB-KW"/>
</dbReference>
<evidence type="ECO:0000256" key="8">
    <source>
        <dbReference type="NCBIfam" id="TIGR00445"/>
    </source>
</evidence>
<keyword evidence="7 9" id="KW-0479">Metal-binding</keyword>
<keyword evidence="7" id="KW-0131">Cell cycle</keyword>
<accession>A0A2H0VFU4</accession>
<dbReference type="EC" id="2.7.8.13" evidence="7 8"/>
<feature type="transmembrane region" description="Helical" evidence="7">
    <location>
        <begin position="12"/>
        <end position="34"/>
    </location>
</feature>
<dbReference type="Pfam" id="PF10555">
    <property type="entry name" value="MraY_sig1"/>
    <property type="match status" value="1"/>
</dbReference>
<dbReference type="GO" id="GO:0008963">
    <property type="term" value="F:phospho-N-acetylmuramoyl-pentapeptide-transferase activity"/>
    <property type="evidence" value="ECO:0007669"/>
    <property type="project" value="UniProtKB-UniRule"/>
</dbReference>
<dbReference type="GO" id="GO:0005886">
    <property type="term" value="C:plasma membrane"/>
    <property type="evidence" value="ECO:0007669"/>
    <property type="project" value="UniProtKB-SubCell"/>
</dbReference>
<feature type="transmembrane region" description="Helical" evidence="7">
    <location>
        <begin position="67"/>
        <end position="86"/>
    </location>
</feature>
<dbReference type="PANTHER" id="PTHR22926:SF5">
    <property type="entry name" value="PHOSPHO-N-ACETYLMURAMOYL-PENTAPEPTIDE-TRANSFERASE HOMOLOG"/>
    <property type="match status" value="1"/>
</dbReference>
<feature type="binding site" evidence="9">
    <location>
        <position position="187"/>
    </location>
    <ligand>
        <name>Mg(2+)</name>
        <dbReference type="ChEBI" id="CHEBI:18420"/>
    </ligand>
</feature>
<dbReference type="InterPro" id="IPR018480">
    <property type="entry name" value="PNAcMuramoyl-5peptid_Trfase_CS"/>
</dbReference>
<keyword evidence="7" id="KW-0132">Cell division</keyword>
<dbReference type="Pfam" id="PF00953">
    <property type="entry name" value="Glycos_transf_4"/>
    <property type="match status" value="1"/>
</dbReference>
<name>A0A2H0VFU4_9BACT</name>
<feature type="transmembrane region" description="Helical" evidence="7">
    <location>
        <begin position="92"/>
        <end position="112"/>
    </location>
</feature>
<proteinExistence type="inferred from homology"/>
<keyword evidence="7" id="KW-0133">Cell shape</keyword>
<dbReference type="InterPro" id="IPR003524">
    <property type="entry name" value="PNAcMuramoyl-5peptid_Trfase"/>
</dbReference>
<feature type="binding site" evidence="9">
    <location>
        <position position="247"/>
    </location>
    <ligand>
        <name>Mg(2+)</name>
        <dbReference type="ChEBI" id="CHEBI:18420"/>
    </ligand>
</feature>
<dbReference type="Proteomes" id="UP000230557">
    <property type="component" value="Unassembled WGS sequence"/>
</dbReference>
<keyword evidence="4 7" id="KW-0812">Transmembrane</keyword>
<dbReference type="UniPathway" id="UPA00219"/>
<evidence type="ECO:0000256" key="3">
    <source>
        <dbReference type="ARBA" id="ARBA00022679"/>
    </source>
</evidence>
<dbReference type="NCBIfam" id="TIGR00445">
    <property type="entry name" value="mraY"/>
    <property type="match status" value="1"/>
</dbReference>
<keyword evidence="6 7" id="KW-0472">Membrane</keyword>
<keyword evidence="5 7" id="KW-1133">Transmembrane helix</keyword>
<comment type="catalytic activity">
    <reaction evidence="7">
        <text>UDP-N-acetyl-alpha-D-muramoyl-L-alanyl-gamma-D-glutamyl-meso-2,6-diaminopimeloyl-D-alanyl-D-alanine + di-trans,octa-cis-undecaprenyl phosphate = di-trans,octa-cis-undecaprenyl diphospho-N-acetyl-alpha-D-muramoyl-L-alanyl-D-glutamyl-meso-2,6-diaminopimeloyl-D-alanyl-D-alanine + UMP</text>
        <dbReference type="Rhea" id="RHEA:28386"/>
        <dbReference type="ChEBI" id="CHEBI:57865"/>
        <dbReference type="ChEBI" id="CHEBI:60392"/>
        <dbReference type="ChEBI" id="CHEBI:61386"/>
        <dbReference type="ChEBI" id="CHEBI:61387"/>
        <dbReference type="EC" id="2.7.8.13"/>
    </reaction>
</comment>
<evidence type="ECO:0000313" key="10">
    <source>
        <dbReference type="EMBL" id="PIR97229.1"/>
    </source>
</evidence>
<evidence type="ECO:0000256" key="7">
    <source>
        <dbReference type="HAMAP-Rule" id="MF_00038"/>
    </source>
</evidence>
<comment type="pathway">
    <text evidence="7">Cell wall biogenesis; peptidoglycan biosynthesis.</text>
</comment>
<keyword evidence="3 7" id="KW-0808">Transferase</keyword>